<protein>
    <submittedName>
        <fullName evidence="2">MBL fold metallo-hydrolase</fullName>
    </submittedName>
</protein>
<dbReference type="InterPro" id="IPR001279">
    <property type="entry name" value="Metallo-B-lactamas"/>
</dbReference>
<gene>
    <name evidence="2" type="ORF">ENM11_02185</name>
</gene>
<dbReference type="PANTHER" id="PTHR23131:SF4">
    <property type="entry name" value="METALLO-BETA-LACTAMASE SUPERFAMILY POTEIN"/>
    <property type="match status" value="1"/>
</dbReference>
<comment type="caution">
    <text evidence="2">The sequence shown here is derived from an EMBL/GenBank/DDBJ whole genome shotgun (WGS) entry which is preliminary data.</text>
</comment>
<dbReference type="InterPro" id="IPR050662">
    <property type="entry name" value="Sec-metab_biosynth-thioest"/>
</dbReference>
<dbReference type="GO" id="GO:0016787">
    <property type="term" value="F:hydrolase activity"/>
    <property type="evidence" value="ECO:0007669"/>
    <property type="project" value="UniProtKB-KW"/>
</dbReference>
<dbReference type="Gene3D" id="3.60.15.10">
    <property type="entry name" value="Ribonuclease Z/Hydroxyacylglutathione hydrolase-like"/>
    <property type="match status" value="1"/>
</dbReference>
<keyword evidence="2" id="KW-0378">Hydrolase</keyword>
<evidence type="ECO:0000313" key="2">
    <source>
        <dbReference type="EMBL" id="HHK67950.1"/>
    </source>
</evidence>
<proteinExistence type="predicted"/>
<evidence type="ECO:0000259" key="1">
    <source>
        <dbReference type="SMART" id="SM00849"/>
    </source>
</evidence>
<dbReference type="InterPro" id="IPR036866">
    <property type="entry name" value="RibonucZ/Hydroxyglut_hydro"/>
</dbReference>
<reference evidence="2" key="1">
    <citation type="journal article" date="2020" name="mSystems">
        <title>Genome- and Community-Level Interaction Insights into Carbon Utilization and Element Cycling Functions of Hydrothermarchaeota in Hydrothermal Sediment.</title>
        <authorList>
            <person name="Zhou Z."/>
            <person name="Liu Y."/>
            <person name="Xu W."/>
            <person name="Pan J."/>
            <person name="Luo Z.H."/>
            <person name="Li M."/>
        </authorList>
    </citation>
    <scope>NUCLEOTIDE SEQUENCE [LARGE SCALE GENOMIC DNA]</scope>
    <source>
        <strain evidence="2">SpSt-1056</strain>
    </source>
</reference>
<dbReference type="SUPFAM" id="SSF56281">
    <property type="entry name" value="Metallo-hydrolase/oxidoreductase"/>
    <property type="match status" value="1"/>
</dbReference>
<dbReference type="Pfam" id="PF00753">
    <property type="entry name" value="Lactamase_B"/>
    <property type="match status" value="1"/>
</dbReference>
<sequence length="322" mass="36165">MTEVWEPIPGVKAIELDMDVEKPVRCFLLENIDGYYLVDTGYRKTVNDLLRIVEKYMISKTVLTHLHLDHSGGASAVKANKAAKLVFHEKELHTLRQALKAESWLSRIFQGEELSTLKAALSYLQTFPEPDAFAYEGMMLGSWRVLHTPGHTPGHVVLVGEEAAITGDLILGDDTSNVAYVPIDGYHPLSDYLRSLVRVARLNVSLILPSHGAVFKDCRPRVKEIFSHHFERLSQTAQALRRGMKTPLEVANEIKWSKGSYSSLGPFDKWLAILETLSHLDFLAETGYAVQHTTTEYSLAEDADWKTVKKKLTSISDGLWSM</sequence>
<dbReference type="AlphaFoldDB" id="A0A7C5Q957"/>
<accession>A0A7C5Q957</accession>
<dbReference type="SMART" id="SM00849">
    <property type="entry name" value="Lactamase_B"/>
    <property type="match status" value="1"/>
</dbReference>
<name>A0A7C5Q957_CALS0</name>
<dbReference type="EMBL" id="DRWN01000019">
    <property type="protein sequence ID" value="HHK67950.1"/>
    <property type="molecule type" value="Genomic_DNA"/>
</dbReference>
<dbReference type="PANTHER" id="PTHR23131">
    <property type="entry name" value="ENDORIBONUCLEASE LACTB2"/>
    <property type="match status" value="1"/>
</dbReference>
<feature type="domain" description="Metallo-beta-lactamase" evidence="1">
    <location>
        <begin position="23"/>
        <end position="211"/>
    </location>
</feature>
<organism evidence="2">
    <name type="scientific">Caldiarchaeum subterraneum</name>
    <dbReference type="NCBI Taxonomy" id="311458"/>
    <lineage>
        <taxon>Archaea</taxon>
        <taxon>Nitrososphaerota</taxon>
        <taxon>Candidatus Caldarchaeales</taxon>
        <taxon>Candidatus Caldarchaeaceae</taxon>
        <taxon>Candidatus Caldarchaeum</taxon>
    </lineage>
</organism>